<evidence type="ECO:0000313" key="2">
    <source>
        <dbReference type="EMBL" id="KAF1840114.1"/>
    </source>
</evidence>
<name>A0A9P4G7E9_9PLEO</name>
<dbReference type="GeneID" id="63844451"/>
<dbReference type="EMBL" id="ML976620">
    <property type="protein sequence ID" value="KAF1840114.1"/>
    <property type="molecule type" value="Genomic_DNA"/>
</dbReference>
<comment type="caution">
    <text evidence="2">The sequence shown here is derived from an EMBL/GenBank/DDBJ whole genome shotgun (WGS) entry which is preliminary data.</text>
</comment>
<dbReference type="AlphaFoldDB" id="A0A9P4G7E9"/>
<evidence type="ECO:0000256" key="1">
    <source>
        <dbReference type="SAM" id="Phobius"/>
    </source>
</evidence>
<gene>
    <name evidence="2" type="ORF">K460DRAFT_203236</name>
</gene>
<feature type="transmembrane region" description="Helical" evidence="1">
    <location>
        <begin position="117"/>
        <end position="136"/>
    </location>
</feature>
<evidence type="ECO:0000313" key="3">
    <source>
        <dbReference type="Proteomes" id="UP000800039"/>
    </source>
</evidence>
<feature type="transmembrane region" description="Helical" evidence="1">
    <location>
        <begin position="6"/>
        <end position="25"/>
    </location>
</feature>
<feature type="transmembrane region" description="Helical" evidence="1">
    <location>
        <begin position="148"/>
        <end position="167"/>
    </location>
</feature>
<accession>A0A9P4G7E9</accession>
<feature type="transmembrane region" description="Helical" evidence="1">
    <location>
        <begin position="37"/>
        <end position="57"/>
    </location>
</feature>
<keyword evidence="1" id="KW-0812">Transmembrane</keyword>
<feature type="transmembrane region" description="Helical" evidence="1">
    <location>
        <begin position="90"/>
        <end position="111"/>
    </location>
</feature>
<reference evidence="2" key="1">
    <citation type="submission" date="2020-01" db="EMBL/GenBank/DDBJ databases">
        <authorList>
            <consortium name="DOE Joint Genome Institute"/>
            <person name="Haridas S."/>
            <person name="Albert R."/>
            <person name="Binder M."/>
            <person name="Bloem J."/>
            <person name="Labutti K."/>
            <person name="Salamov A."/>
            <person name="Andreopoulos B."/>
            <person name="Baker S.E."/>
            <person name="Barry K."/>
            <person name="Bills G."/>
            <person name="Bluhm B.H."/>
            <person name="Cannon C."/>
            <person name="Castanera R."/>
            <person name="Culley D.E."/>
            <person name="Daum C."/>
            <person name="Ezra D."/>
            <person name="Gonzalez J.B."/>
            <person name="Henrissat B."/>
            <person name="Kuo A."/>
            <person name="Liang C."/>
            <person name="Lipzen A."/>
            <person name="Lutzoni F."/>
            <person name="Magnuson J."/>
            <person name="Mondo S."/>
            <person name="Nolan M."/>
            <person name="Ohm R."/>
            <person name="Pangilinan J."/>
            <person name="Park H.-J."/>
            <person name="Ramirez L."/>
            <person name="Alfaro M."/>
            <person name="Sun H."/>
            <person name="Tritt A."/>
            <person name="Yoshinaga Y."/>
            <person name="Zwiers L.-H."/>
            <person name="Turgeon B.G."/>
            <person name="Goodwin S.B."/>
            <person name="Spatafora J.W."/>
            <person name="Crous P.W."/>
            <person name="Grigoriev I.V."/>
        </authorList>
    </citation>
    <scope>NUCLEOTIDE SEQUENCE</scope>
    <source>
        <strain evidence="2">CBS 394.84</strain>
    </source>
</reference>
<feature type="transmembrane region" description="Helical" evidence="1">
    <location>
        <begin position="63"/>
        <end position="81"/>
    </location>
</feature>
<keyword evidence="3" id="KW-1185">Reference proteome</keyword>
<proteinExistence type="predicted"/>
<dbReference type="RefSeq" id="XP_040782677.1">
    <property type="nucleotide sequence ID" value="XM_040927199.1"/>
</dbReference>
<protein>
    <submittedName>
        <fullName evidence="2">Uncharacterized protein</fullName>
    </submittedName>
</protein>
<dbReference type="Proteomes" id="UP000800039">
    <property type="component" value="Unassembled WGS sequence"/>
</dbReference>
<sequence length="192" mass="22034">MNLVAILSVISTGVVFLFCLAQPLAHYCVRRRHYSPHFMLFCLPVLIMCVVTISIAVSGLSRYSPSMSILILCFLALLDWIREVSWTRKLVTGFCFLSCCLVSFGILMVYYTNRAAIFSQCFQLGFIITLLLSYALIARTYGWANWHYWTYIICLVMAAVFVLVGIWEPALKHSYIYIPAVSHRKWSLMEES</sequence>
<keyword evidence="1" id="KW-1133">Transmembrane helix</keyword>
<keyword evidence="1" id="KW-0472">Membrane</keyword>
<organism evidence="2 3">
    <name type="scientific">Cucurbitaria berberidis CBS 394.84</name>
    <dbReference type="NCBI Taxonomy" id="1168544"/>
    <lineage>
        <taxon>Eukaryota</taxon>
        <taxon>Fungi</taxon>
        <taxon>Dikarya</taxon>
        <taxon>Ascomycota</taxon>
        <taxon>Pezizomycotina</taxon>
        <taxon>Dothideomycetes</taxon>
        <taxon>Pleosporomycetidae</taxon>
        <taxon>Pleosporales</taxon>
        <taxon>Pleosporineae</taxon>
        <taxon>Cucurbitariaceae</taxon>
        <taxon>Cucurbitaria</taxon>
    </lineage>
</organism>